<dbReference type="InterPro" id="IPR048328">
    <property type="entry name" value="Dyp_perox_C"/>
</dbReference>
<dbReference type="EMBL" id="BAAALG010000005">
    <property type="protein sequence ID" value="GAA1097990.1"/>
    <property type="molecule type" value="Genomic_DNA"/>
</dbReference>
<comment type="similarity">
    <text evidence="8">Belongs to the DyP-type peroxidase family.</text>
</comment>
<keyword evidence="5" id="KW-0732">Signal</keyword>
<organism evidence="11 12">
    <name type="scientific">Nocardioides dubius</name>
    <dbReference type="NCBI Taxonomy" id="317019"/>
    <lineage>
        <taxon>Bacteria</taxon>
        <taxon>Bacillati</taxon>
        <taxon>Actinomycetota</taxon>
        <taxon>Actinomycetes</taxon>
        <taxon>Propionibacteriales</taxon>
        <taxon>Nocardioidaceae</taxon>
        <taxon>Nocardioides</taxon>
    </lineage>
</organism>
<dbReference type="InterPro" id="IPR006314">
    <property type="entry name" value="Dyp_peroxidase"/>
</dbReference>
<evidence type="ECO:0000256" key="9">
    <source>
        <dbReference type="SAM" id="MobiDB-lite"/>
    </source>
</evidence>
<evidence type="ECO:0000256" key="8">
    <source>
        <dbReference type="ARBA" id="ARBA00025737"/>
    </source>
</evidence>
<dbReference type="SUPFAM" id="SSF54909">
    <property type="entry name" value="Dimeric alpha+beta barrel"/>
    <property type="match status" value="1"/>
</dbReference>
<name>A0ABP4E8F2_9ACTN</name>
<reference evidence="12" key="1">
    <citation type="journal article" date="2019" name="Int. J. Syst. Evol. Microbiol.">
        <title>The Global Catalogue of Microorganisms (GCM) 10K type strain sequencing project: providing services to taxonomists for standard genome sequencing and annotation.</title>
        <authorList>
            <consortium name="The Broad Institute Genomics Platform"/>
            <consortium name="The Broad Institute Genome Sequencing Center for Infectious Disease"/>
            <person name="Wu L."/>
            <person name="Ma J."/>
        </authorList>
    </citation>
    <scope>NUCLEOTIDE SEQUENCE [LARGE SCALE GENOMIC DNA]</scope>
    <source>
        <strain evidence="12">JCM 13008</strain>
    </source>
</reference>
<feature type="region of interest" description="Disordered" evidence="9">
    <location>
        <begin position="1"/>
        <end position="49"/>
    </location>
</feature>
<proteinExistence type="inferred from homology"/>
<keyword evidence="12" id="KW-1185">Reference proteome</keyword>
<keyword evidence="7" id="KW-0408">Iron</keyword>
<evidence type="ECO:0000259" key="10">
    <source>
        <dbReference type="Pfam" id="PF20628"/>
    </source>
</evidence>
<comment type="cofactor">
    <cofactor evidence="1">
        <name>heme b</name>
        <dbReference type="ChEBI" id="CHEBI:60344"/>
    </cofactor>
</comment>
<evidence type="ECO:0000256" key="3">
    <source>
        <dbReference type="ARBA" id="ARBA00022617"/>
    </source>
</evidence>
<keyword evidence="4" id="KW-0479">Metal-binding</keyword>
<keyword evidence="2" id="KW-0575">Peroxidase</keyword>
<dbReference type="PANTHER" id="PTHR30521:SF4">
    <property type="entry name" value="DEFERROCHELATASE"/>
    <property type="match status" value="1"/>
</dbReference>
<accession>A0ABP4E8F2</accession>
<evidence type="ECO:0000256" key="1">
    <source>
        <dbReference type="ARBA" id="ARBA00001970"/>
    </source>
</evidence>
<dbReference type="PROSITE" id="PS51404">
    <property type="entry name" value="DYP_PEROXIDASE"/>
    <property type="match status" value="1"/>
</dbReference>
<dbReference type="PANTHER" id="PTHR30521">
    <property type="entry name" value="DEFERROCHELATASE/PEROXIDASE"/>
    <property type="match status" value="1"/>
</dbReference>
<dbReference type="RefSeq" id="WP_343992769.1">
    <property type="nucleotide sequence ID" value="NZ_BAAALG010000005.1"/>
</dbReference>
<evidence type="ECO:0000313" key="11">
    <source>
        <dbReference type="EMBL" id="GAA1097990.1"/>
    </source>
</evidence>
<keyword evidence="6" id="KW-0560">Oxidoreductase</keyword>
<evidence type="ECO:0000313" key="12">
    <source>
        <dbReference type="Proteomes" id="UP001501581"/>
    </source>
</evidence>
<evidence type="ECO:0000256" key="5">
    <source>
        <dbReference type="ARBA" id="ARBA00022729"/>
    </source>
</evidence>
<dbReference type="Pfam" id="PF20628">
    <property type="entry name" value="Dyp_perox_C"/>
    <property type="match status" value="1"/>
</dbReference>
<gene>
    <name evidence="11" type="ORF">GCM10009668_14170</name>
</gene>
<dbReference type="InterPro" id="IPR011008">
    <property type="entry name" value="Dimeric_a/b-barrel"/>
</dbReference>
<protein>
    <recommendedName>
        <fullName evidence="10">Dyp-type peroxidase C-terminal domain-containing protein</fullName>
    </recommendedName>
</protein>
<comment type="caution">
    <text evidence="11">The sequence shown here is derived from an EMBL/GenBank/DDBJ whole genome shotgun (WGS) entry which is preliminary data.</text>
</comment>
<evidence type="ECO:0000256" key="7">
    <source>
        <dbReference type="ARBA" id="ARBA00023004"/>
    </source>
</evidence>
<evidence type="ECO:0000256" key="2">
    <source>
        <dbReference type="ARBA" id="ARBA00022559"/>
    </source>
</evidence>
<keyword evidence="3" id="KW-0349">Heme</keyword>
<dbReference type="NCBIfam" id="TIGR01413">
    <property type="entry name" value="Dyp_perox_fam"/>
    <property type="match status" value="1"/>
</dbReference>
<evidence type="ECO:0000256" key="4">
    <source>
        <dbReference type="ARBA" id="ARBA00022723"/>
    </source>
</evidence>
<evidence type="ECO:0000256" key="6">
    <source>
        <dbReference type="ARBA" id="ARBA00023002"/>
    </source>
</evidence>
<feature type="domain" description="Dyp-type peroxidase C-terminal" evidence="10">
    <location>
        <begin position="189"/>
        <end position="358"/>
    </location>
</feature>
<feature type="compositionally biased region" description="Gly residues" evidence="9">
    <location>
        <begin position="1"/>
        <end position="11"/>
    </location>
</feature>
<dbReference type="Proteomes" id="UP001501581">
    <property type="component" value="Unassembled WGS sequence"/>
</dbReference>
<sequence length="371" mass="39217">MVTVGAVGGGDPEPEGAHAPVSGGQSQITTVDPHGVHQAGTHRPLTPPTHLSLHVFESERSALSAADLAATLTELGTVISALTMPEPRHERLSAPPVDLTVQVGVGPRVVAAAGLTLDVRLPEFAGSDAIPARLRRGDLIISVAARHPEISVQASDVVAELLTAAGFTPSWSQLGFRPQGEGTIAANPLGFDDGIVQPATAGGVPEHVYLDEGPAKNGTIGVIRRFVLDTAAFARLDRDQQEHVFGRDKATGAPLSGGTRDTDVNLGTKTATGEYLVPAGSHVRAAHPSFTGSTLMLRRSYGYRESVDGRLDRSGLLFISFQDDLEVFSRTQSRMDREDRLMEFATATAEVAFLVLPGFDAERPLGSTLFR</sequence>